<reference evidence="8" key="1">
    <citation type="submission" date="2021-03" db="EMBL/GenBank/DDBJ databases">
        <authorList>
            <person name="Tagirdzhanova G."/>
        </authorList>
    </citation>
    <scope>NUCLEOTIDE SEQUENCE</scope>
</reference>
<dbReference type="OrthoDB" id="529367at2759"/>
<keyword evidence="4 7" id="KW-1133">Transmembrane helix</keyword>
<evidence type="ECO:0000256" key="3">
    <source>
        <dbReference type="ARBA" id="ARBA00022692"/>
    </source>
</evidence>
<feature type="transmembrane region" description="Helical" evidence="7">
    <location>
        <begin position="103"/>
        <end position="126"/>
    </location>
</feature>
<feature type="binding site" evidence="6">
    <location>
        <position position="274"/>
    </location>
    <ligand>
        <name>Zn(2+)</name>
        <dbReference type="ChEBI" id="CHEBI:29105"/>
    </ligand>
</feature>
<dbReference type="GO" id="GO:0006882">
    <property type="term" value="P:intracellular zinc ion homeostasis"/>
    <property type="evidence" value="ECO:0007669"/>
    <property type="project" value="TreeGrafter"/>
</dbReference>
<evidence type="ECO:0000256" key="6">
    <source>
        <dbReference type="PIRSR" id="PIRSR604254-1"/>
    </source>
</evidence>
<dbReference type="PANTHER" id="PTHR20855">
    <property type="entry name" value="ADIPOR/PROGESTIN RECEPTOR-RELATED"/>
    <property type="match status" value="1"/>
</dbReference>
<dbReference type="EMBL" id="CAJPDR010000013">
    <property type="protein sequence ID" value="CAF9905824.1"/>
    <property type="molecule type" value="Genomic_DNA"/>
</dbReference>
<dbReference type="InterPro" id="IPR004254">
    <property type="entry name" value="AdipoR/HlyIII-related"/>
</dbReference>
<feature type="transmembrane region" description="Helical" evidence="7">
    <location>
        <begin position="201"/>
        <end position="221"/>
    </location>
</feature>
<feature type="transmembrane region" description="Helical" evidence="7">
    <location>
        <begin position="170"/>
        <end position="189"/>
    </location>
</feature>
<dbReference type="GO" id="GO:0038023">
    <property type="term" value="F:signaling receptor activity"/>
    <property type="evidence" value="ECO:0007669"/>
    <property type="project" value="TreeGrafter"/>
</dbReference>
<keyword evidence="5 7" id="KW-0472">Membrane</keyword>
<feature type="transmembrane region" description="Helical" evidence="7">
    <location>
        <begin position="272"/>
        <end position="289"/>
    </location>
</feature>
<keyword evidence="9" id="KW-1185">Reference proteome</keyword>
<feature type="binding site" evidence="6">
    <location>
        <position position="270"/>
    </location>
    <ligand>
        <name>Zn(2+)</name>
        <dbReference type="ChEBI" id="CHEBI:29105"/>
    </ligand>
</feature>
<evidence type="ECO:0000256" key="4">
    <source>
        <dbReference type="ARBA" id="ARBA00022989"/>
    </source>
</evidence>
<comment type="similarity">
    <text evidence="2">Belongs to the ADIPOR family.</text>
</comment>
<evidence type="ECO:0000256" key="1">
    <source>
        <dbReference type="ARBA" id="ARBA00004141"/>
    </source>
</evidence>
<proteinExistence type="inferred from homology"/>
<feature type="transmembrane region" description="Helical" evidence="7">
    <location>
        <begin position="233"/>
        <end position="252"/>
    </location>
</feature>
<feature type="transmembrane region" description="Helical" evidence="7">
    <location>
        <begin position="142"/>
        <end position="163"/>
    </location>
</feature>
<dbReference type="GO" id="GO:0046872">
    <property type="term" value="F:metal ion binding"/>
    <property type="evidence" value="ECO:0007669"/>
    <property type="project" value="UniProtKB-KW"/>
</dbReference>
<dbReference type="PANTHER" id="PTHR20855:SF52">
    <property type="entry name" value="ADIPONECTIN RECEPTOR PROTEIN"/>
    <property type="match status" value="1"/>
</dbReference>
<keyword evidence="6" id="KW-0479">Metal-binding</keyword>
<evidence type="ECO:0000256" key="7">
    <source>
        <dbReference type="SAM" id="Phobius"/>
    </source>
</evidence>
<evidence type="ECO:0000313" key="9">
    <source>
        <dbReference type="Proteomes" id="UP000664203"/>
    </source>
</evidence>
<dbReference type="Pfam" id="PF03006">
    <property type="entry name" value="HlyIII"/>
    <property type="match status" value="1"/>
</dbReference>
<dbReference type="Proteomes" id="UP000664203">
    <property type="component" value="Unassembled WGS sequence"/>
</dbReference>
<dbReference type="AlphaFoldDB" id="A0A8H3EFZ7"/>
<comment type="subcellular location">
    <subcellularLocation>
        <location evidence="1">Membrane</location>
        <topology evidence="1">Multi-pass membrane protein</topology>
    </subcellularLocation>
</comment>
<feature type="binding site" evidence="6">
    <location>
        <position position="124"/>
    </location>
    <ligand>
        <name>Zn(2+)</name>
        <dbReference type="ChEBI" id="CHEBI:29105"/>
    </ligand>
</feature>
<dbReference type="GO" id="GO:0016020">
    <property type="term" value="C:membrane"/>
    <property type="evidence" value="ECO:0007669"/>
    <property type="project" value="UniProtKB-SubCell"/>
</dbReference>
<organism evidence="8 9">
    <name type="scientific">Alectoria fallacina</name>
    <dbReference type="NCBI Taxonomy" id="1903189"/>
    <lineage>
        <taxon>Eukaryota</taxon>
        <taxon>Fungi</taxon>
        <taxon>Dikarya</taxon>
        <taxon>Ascomycota</taxon>
        <taxon>Pezizomycotina</taxon>
        <taxon>Lecanoromycetes</taxon>
        <taxon>OSLEUM clade</taxon>
        <taxon>Lecanoromycetidae</taxon>
        <taxon>Lecanorales</taxon>
        <taxon>Lecanorineae</taxon>
        <taxon>Parmeliaceae</taxon>
        <taxon>Alectoria</taxon>
    </lineage>
</organism>
<sequence>MARARKTLTSKEASQTPVTPEWTRRLKSWDEIPSWQQDNEYILSGYRQATGSFKGCFESLAYVHNETVNIYSHVIGAAIFLMSPIYTYRALYLRYPLATQADLFVFSTFFYGVSICFFLSATYHIISGHSPKVQSFGNQLDYLGIVILMWGSTIPSIYYGFYCDPRLQKIYWTNVSILATLCIIATLHPRFRHPTLRPYRAAMYAGLGLSAVVFVVHGILLHGWTVQNRRMSVDWMGVMALFNLTGAVIYAARLPERLQPLKYDIYGSSHQVLHVAVVLAGLAHMLGLFRAFEYLHTNGSVCT</sequence>
<keyword evidence="3 7" id="KW-0812">Transmembrane</keyword>
<name>A0A8H3EFZ7_9LECA</name>
<gene>
    <name evidence="8" type="ORF">ALECFALPRED_001357</name>
</gene>
<evidence type="ECO:0000313" key="8">
    <source>
        <dbReference type="EMBL" id="CAF9905824.1"/>
    </source>
</evidence>
<feature type="transmembrane region" description="Helical" evidence="7">
    <location>
        <begin position="70"/>
        <end position="91"/>
    </location>
</feature>
<protein>
    <submittedName>
        <fullName evidence="8">Uncharacterized protein</fullName>
    </submittedName>
</protein>
<evidence type="ECO:0000256" key="2">
    <source>
        <dbReference type="ARBA" id="ARBA00007018"/>
    </source>
</evidence>
<comment type="caution">
    <text evidence="8">The sequence shown here is derived from an EMBL/GenBank/DDBJ whole genome shotgun (WGS) entry which is preliminary data.</text>
</comment>
<evidence type="ECO:0000256" key="5">
    <source>
        <dbReference type="ARBA" id="ARBA00023136"/>
    </source>
</evidence>
<accession>A0A8H3EFZ7</accession>
<keyword evidence="6" id="KW-0862">Zinc</keyword>